<keyword evidence="5" id="KW-0597">Phosphoprotein</keyword>
<dbReference type="Pfam" id="PF02954">
    <property type="entry name" value="HTH_8"/>
    <property type="match status" value="1"/>
</dbReference>
<comment type="caution">
    <text evidence="8">The sequence shown here is derived from an EMBL/GenBank/DDBJ whole genome shotgun (WGS) entry which is preliminary data.</text>
</comment>
<dbReference type="Pfam" id="PF00072">
    <property type="entry name" value="Response_reg"/>
    <property type="match status" value="1"/>
</dbReference>
<dbReference type="InterPro" id="IPR003593">
    <property type="entry name" value="AAA+_ATPase"/>
</dbReference>
<dbReference type="PROSITE" id="PS00676">
    <property type="entry name" value="SIGMA54_INTERACT_2"/>
    <property type="match status" value="1"/>
</dbReference>
<evidence type="ECO:0000256" key="2">
    <source>
        <dbReference type="ARBA" id="ARBA00022840"/>
    </source>
</evidence>
<feature type="domain" description="Response regulatory" evidence="7">
    <location>
        <begin position="6"/>
        <end position="121"/>
    </location>
</feature>
<dbReference type="PROSITE" id="PS50110">
    <property type="entry name" value="RESPONSE_REGULATORY"/>
    <property type="match status" value="1"/>
</dbReference>
<dbReference type="InterPro" id="IPR027417">
    <property type="entry name" value="P-loop_NTPase"/>
</dbReference>
<keyword evidence="9" id="KW-1185">Reference proteome</keyword>
<dbReference type="SUPFAM" id="SSF46689">
    <property type="entry name" value="Homeodomain-like"/>
    <property type="match status" value="1"/>
</dbReference>
<dbReference type="InterPro" id="IPR002197">
    <property type="entry name" value="HTH_Fis"/>
</dbReference>
<dbReference type="SMART" id="SM00448">
    <property type="entry name" value="REC"/>
    <property type="match status" value="1"/>
</dbReference>
<evidence type="ECO:0000256" key="1">
    <source>
        <dbReference type="ARBA" id="ARBA00022741"/>
    </source>
</evidence>
<evidence type="ECO:0000256" key="3">
    <source>
        <dbReference type="ARBA" id="ARBA00023015"/>
    </source>
</evidence>
<dbReference type="Gene3D" id="1.10.10.60">
    <property type="entry name" value="Homeodomain-like"/>
    <property type="match status" value="1"/>
</dbReference>
<dbReference type="InterPro" id="IPR058031">
    <property type="entry name" value="AAA_lid_NorR"/>
</dbReference>
<reference evidence="8 9" key="1">
    <citation type="journal article" date="2019" name="Int. J. Syst. Evol. Microbiol.">
        <title>The Global Catalogue of Microorganisms (GCM) 10K type strain sequencing project: providing services to taxonomists for standard genome sequencing and annotation.</title>
        <authorList>
            <consortium name="The Broad Institute Genomics Platform"/>
            <consortium name="The Broad Institute Genome Sequencing Center for Infectious Disease"/>
            <person name="Wu L."/>
            <person name="Ma J."/>
        </authorList>
    </citation>
    <scope>NUCLEOTIDE SEQUENCE [LARGE SCALE GENOMIC DNA]</scope>
    <source>
        <strain evidence="8 9">JCM 16083</strain>
    </source>
</reference>
<keyword evidence="2" id="KW-0067">ATP-binding</keyword>
<dbReference type="InterPro" id="IPR002078">
    <property type="entry name" value="Sigma_54_int"/>
</dbReference>
<dbReference type="SUPFAM" id="SSF52172">
    <property type="entry name" value="CheY-like"/>
    <property type="match status" value="1"/>
</dbReference>
<dbReference type="InterPro" id="IPR009057">
    <property type="entry name" value="Homeodomain-like_sf"/>
</dbReference>
<gene>
    <name evidence="8" type="ORF">GCM10009118_29540</name>
</gene>
<dbReference type="PANTHER" id="PTHR32071:SF57">
    <property type="entry name" value="C4-DICARBOXYLATE TRANSPORT TRANSCRIPTIONAL REGULATORY PROTEIN DCTD"/>
    <property type="match status" value="1"/>
</dbReference>
<dbReference type="Gene3D" id="3.40.50.300">
    <property type="entry name" value="P-loop containing nucleotide triphosphate hydrolases"/>
    <property type="match status" value="1"/>
</dbReference>
<dbReference type="Gene3D" id="3.40.50.2300">
    <property type="match status" value="1"/>
</dbReference>
<keyword evidence="1" id="KW-0547">Nucleotide-binding</keyword>
<evidence type="ECO:0000259" key="7">
    <source>
        <dbReference type="PROSITE" id="PS50110"/>
    </source>
</evidence>
<dbReference type="Gene3D" id="1.10.8.60">
    <property type="match status" value="1"/>
</dbReference>
<dbReference type="InterPro" id="IPR001789">
    <property type="entry name" value="Sig_transdc_resp-reg_receiver"/>
</dbReference>
<name>A0ABN1MTL1_9FLAO</name>
<dbReference type="CDD" id="cd00009">
    <property type="entry name" value="AAA"/>
    <property type="match status" value="1"/>
</dbReference>
<dbReference type="InterPro" id="IPR025662">
    <property type="entry name" value="Sigma_54_int_dom_ATP-bd_1"/>
</dbReference>
<evidence type="ECO:0000313" key="9">
    <source>
        <dbReference type="Proteomes" id="UP001501126"/>
    </source>
</evidence>
<protein>
    <submittedName>
        <fullName evidence="8">Sigma-54 dependent transcriptional regulator</fullName>
    </submittedName>
</protein>
<keyword evidence="4" id="KW-0804">Transcription</keyword>
<evidence type="ECO:0000259" key="6">
    <source>
        <dbReference type="PROSITE" id="PS50045"/>
    </source>
</evidence>
<evidence type="ECO:0000256" key="5">
    <source>
        <dbReference type="PROSITE-ProRule" id="PRU00169"/>
    </source>
</evidence>
<accession>A0ABN1MTL1</accession>
<dbReference type="RefSeq" id="WP_343789595.1">
    <property type="nucleotide sequence ID" value="NZ_BAAAFH010000022.1"/>
</dbReference>
<feature type="domain" description="Sigma-54 factor interaction" evidence="6">
    <location>
        <begin position="148"/>
        <end position="377"/>
    </location>
</feature>
<dbReference type="Proteomes" id="UP001501126">
    <property type="component" value="Unassembled WGS sequence"/>
</dbReference>
<proteinExistence type="predicted"/>
<dbReference type="Pfam" id="PF25601">
    <property type="entry name" value="AAA_lid_14"/>
    <property type="match status" value="1"/>
</dbReference>
<evidence type="ECO:0000313" key="8">
    <source>
        <dbReference type="EMBL" id="GAA0876544.1"/>
    </source>
</evidence>
<dbReference type="PROSITE" id="PS50045">
    <property type="entry name" value="SIGMA54_INTERACT_4"/>
    <property type="match status" value="1"/>
</dbReference>
<dbReference type="Pfam" id="PF00158">
    <property type="entry name" value="Sigma54_activat"/>
    <property type="match status" value="1"/>
</dbReference>
<dbReference type="InterPro" id="IPR011006">
    <property type="entry name" value="CheY-like_superfamily"/>
</dbReference>
<evidence type="ECO:0000256" key="4">
    <source>
        <dbReference type="ARBA" id="ARBA00023163"/>
    </source>
</evidence>
<dbReference type="SUPFAM" id="SSF52540">
    <property type="entry name" value="P-loop containing nucleoside triphosphate hydrolases"/>
    <property type="match status" value="1"/>
</dbReference>
<feature type="modified residue" description="4-aspartylphosphate" evidence="5">
    <location>
        <position position="56"/>
    </location>
</feature>
<sequence length="448" mass="50951">MNPSLKVAIVEDNEWFNKFLCHIVSLIQEYEVRSYFSGNDFLKDLDNFKPDIVSLDYRLPDMTGKELMKKVKSLDPSMDILIVSEQEDVQTAIELMKSGASEYLVKTREMKVNLLNSLRHISENRQLKSEIRGLRSEVVKRHDFSRSIIGNSSALQRSLKLVEKALSSNISVVINGETGTGKEVLAKAIHYGSSRKEGRFVAVNVAAIPSELIESELFGFEKGAFTHATNKRIGKFEEADGGTLFLDEIGEMPLGVQAKLLRVLQEKEVARLGSNVEIKIDCRIIAATHRDLFEEVKKGNFREDLYYRLFGLNVILPPLRERDQDVILLAEYFSKTFAEENGLETKRLSASSREKLLDYSWPGNIRELKSVIDLACILTDSDTIEPEHLSLRSSIDTKDLLGTNKTLREYSIEIVKHFLEKHDNDISKVSRLLDVGRTTIYRMLKESE</sequence>
<dbReference type="PROSITE" id="PS00675">
    <property type="entry name" value="SIGMA54_INTERACT_1"/>
    <property type="match status" value="1"/>
</dbReference>
<organism evidence="8 9">
    <name type="scientific">Wandonia haliotis</name>
    <dbReference type="NCBI Taxonomy" id="574963"/>
    <lineage>
        <taxon>Bacteria</taxon>
        <taxon>Pseudomonadati</taxon>
        <taxon>Bacteroidota</taxon>
        <taxon>Flavobacteriia</taxon>
        <taxon>Flavobacteriales</taxon>
        <taxon>Crocinitomicaceae</taxon>
        <taxon>Wandonia</taxon>
    </lineage>
</organism>
<dbReference type="EMBL" id="BAAAFH010000022">
    <property type="protein sequence ID" value="GAA0876544.1"/>
    <property type="molecule type" value="Genomic_DNA"/>
</dbReference>
<dbReference type="InterPro" id="IPR025943">
    <property type="entry name" value="Sigma_54_int_dom_ATP-bd_2"/>
</dbReference>
<dbReference type="SMART" id="SM00382">
    <property type="entry name" value="AAA"/>
    <property type="match status" value="1"/>
</dbReference>
<dbReference type="CDD" id="cd00156">
    <property type="entry name" value="REC"/>
    <property type="match status" value="1"/>
</dbReference>
<dbReference type="PANTHER" id="PTHR32071">
    <property type="entry name" value="TRANSCRIPTIONAL REGULATORY PROTEIN"/>
    <property type="match status" value="1"/>
</dbReference>
<keyword evidence="3" id="KW-0805">Transcription regulation</keyword>